<accession>A0ABD3P1J9</accession>
<name>A0ABD3P1J9_9STRA</name>
<dbReference type="EMBL" id="JALLPJ020000854">
    <property type="protein sequence ID" value="KAL3781251.1"/>
    <property type="molecule type" value="Genomic_DNA"/>
</dbReference>
<evidence type="ECO:0000256" key="1">
    <source>
        <dbReference type="SAM" id="Coils"/>
    </source>
</evidence>
<keyword evidence="1" id="KW-0175">Coiled coil</keyword>
<feature type="coiled-coil region" evidence="1">
    <location>
        <begin position="75"/>
        <end position="113"/>
    </location>
</feature>
<evidence type="ECO:0000313" key="3">
    <source>
        <dbReference type="EMBL" id="KAL3781251.1"/>
    </source>
</evidence>
<dbReference type="Proteomes" id="UP001530400">
    <property type="component" value="Unassembled WGS sequence"/>
</dbReference>
<keyword evidence="2" id="KW-0732">Signal</keyword>
<evidence type="ECO:0000313" key="4">
    <source>
        <dbReference type="Proteomes" id="UP001530400"/>
    </source>
</evidence>
<organism evidence="3 4">
    <name type="scientific">Cyclotella atomus</name>
    <dbReference type="NCBI Taxonomy" id="382360"/>
    <lineage>
        <taxon>Eukaryota</taxon>
        <taxon>Sar</taxon>
        <taxon>Stramenopiles</taxon>
        <taxon>Ochrophyta</taxon>
        <taxon>Bacillariophyta</taxon>
        <taxon>Coscinodiscophyceae</taxon>
        <taxon>Thalassiosirophycidae</taxon>
        <taxon>Stephanodiscales</taxon>
        <taxon>Stephanodiscaceae</taxon>
        <taxon>Cyclotella</taxon>
    </lineage>
</organism>
<gene>
    <name evidence="3" type="ORF">ACHAWO_011620</name>
</gene>
<sequence length="248" mass="28292">MRSKTTVGCLLISGFSTVLSFGTDSINRNRELQTARGGLYRPVALNENKSQIDNEIKSEIDIKVADETREASVFLQQAKILREQASLLQKQLREEKEARIRKETAKVDSLIDLLLFHGSTNYSNKDETNASRSKTELLNTEEQVAELLISKRLNYDQVNQIFDRLCELSNRPQSIDSCSPLLSLLLDAACKVDCLEREDNPNKRWNHRVERKLRQKLFALGYGIRIEDVQKKNEVLSVTVDLLVLVLS</sequence>
<proteinExistence type="predicted"/>
<feature type="signal peptide" evidence="2">
    <location>
        <begin position="1"/>
        <end position="20"/>
    </location>
</feature>
<evidence type="ECO:0000256" key="2">
    <source>
        <dbReference type="SAM" id="SignalP"/>
    </source>
</evidence>
<protein>
    <submittedName>
        <fullName evidence="3">Uncharacterized protein</fullName>
    </submittedName>
</protein>
<reference evidence="3 4" key="1">
    <citation type="submission" date="2024-10" db="EMBL/GenBank/DDBJ databases">
        <title>Updated reference genomes for cyclostephanoid diatoms.</title>
        <authorList>
            <person name="Roberts W.R."/>
            <person name="Alverson A.J."/>
        </authorList>
    </citation>
    <scope>NUCLEOTIDE SEQUENCE [LARGE SCALE GENOMIC DNA]</scope>
    <source>
        <strain evidence="3 4">AJA010-31</strain>
    </source>
</reference>
<feature type="chain" id="PRO_5044741945" evidence="2">
    <location>
        <begin position="21"/>
        <end position="248"/>
    </location>
</feature>
<keyword evidence="4" id="KW-1185">Reference proteome</keyword>
<comment type="caution">
    <text evidence="3">The sequence shown here is derived from an EMBL/GenBank/DDBJ whole genome shotgun (WGS) entry which is preliminary data.</text>
</comment>
<dbReference type="AlphaFoldDB" id="A0ABD3P1J9"/>